<reference evidence="1 2" key="1">
    <citation type="submission" date="2019-01" db="EMBL/GenBank/DDBJ databases">
        <title>Mucilaginibacter antarcticum sp. nov., isolated from antarctic soil.</title>
        <authorList>
            <person name="Yan Y.-Q."/>
            <person name="Du Z.-J."/>
        </authorList>
    </citation>
    <scope>NUCLEOTIDE SEQUENCE [LARGE SCALE GENOMIC DNA]</scope>
    <source>
        <strain evidence="1 2">F01003</strain>
    </source>
</reference>
<gene>
    <name evidence="1" type="ORF">EPL05_14440</name>
</gene>
<name>A0A444MNI3_9SPHI</name>
<proteinExistence type="predicted"/>
<keyword evidence="2" id="KW-1185">Reference proteome</keyword>
<sequence>METEAFEIIVDIHGMQRLQVQDYADGADRPCKFEVFDNGKLMLSLEPDSGSFKVFSNPDNLNEKVVDQLICAIESHYL</sequence>
<evidence type="ECO:0000313" key="1">
    <source>
        <dbReference type="EMBL" id="RWY51256.1"/>
    </source>
</evidence>
<dbReference type="Proteomes" id="UP000286701">
    <property type="component" value="Unassembled WGS sequence"/>
</dbReference>
<accession>A0A444MNI3</accession>
<evidence type="ECO:0000313" key="2">
    <source>
        <dbReference type="Proteomes" id="UP000286701"/>
    </source>
</evidence>
<dbReference type="AlphaFoldDB" id="A0A444MNI3"/>
<comment type="caution">
    <text evidence="1">The sequence shown here is derived from an EMBL/GenBank/DDBJ whole genome shotgun (WGS) entry which is preliminary data.</text>
</comment>
<organism evidence="1 2">
    <name type="scientific">Mucilaginibacter gilvus</name>
    <dbReference type="NCBI Taxonomy" id="2305909"/>
    <lineage>
        <taxon>Bacteria</taxon>
        <taxon>Pseudomonadati</taxon>
        <taxon>Bacteroidota</taxon>
        <taxon>Sphingobacteriia</taxon>
        <taxon>Sphingobacteriales</taxon>
        <taxon>Sphingobacteriaceae</taxon>
        <taxon>Mucilaginibacter</taxon>
    </lineage>
</organism>
<protein>
    <submittedName>
        <fullName evidence="1">Uncharacterized protein</fullName>
    </submittedName>
</protein>
<dbReference type="OrthoDB" id="769901at2"/>
<dbReference type="EMBL" id="SBIW01000006">
    <property type="protein sequence ID" value="RWY51256.1"/>
    <property type="molecule type" value="Genomic_DNA"/>
</dbReference>
<dbReference type="RefSeq" id="WP_128534674.1">
    <property type="nucleotide sequence ID" value="NZ_SBIW01000006.1"/>
</dbReference>